<proteinExistence type="predicted"/>
<dbReference type="GeneID" id="116211133"/>
<dbReference type="Proteomes" id="UP000233551">
    <property type="component" value="Unassembled WGS sequence"/>
</dbReference>
<dbReference type="EMBL" id="PGOL01000674">
    <property type="protein sequence ID" value="PKI66496.1"/>
    <property type="molecule type" value="Genomic_DNA"/>
</dbReference>
<evidence type="ECO:0000313" key="1">
    <source>
        <dbReference type="EMBL" id="PKI66496.1"/>
    </source>
</evidence>
<evidence type="ECO:0000313" key="2">
    <source>
        <dbReference type="Proteomes" id="UP000233551"/>
    </source>
</evidence>
<dbReference type="PANTHER" id="PTHR33430">
    <property type="entry name" value="MATERNAL EFFECT EMBRYO ARREST PROTEIN"/>
    <property type="match status" value="1"/>
</dbReference>
<reference evidence="1 2" key="1">
    <citation type="submission" date="2017-11" db="EMBL/GenBank/DDBJ databases">
        <title>De-novo sequencing of pomegranate (Punica granatum L.) genome.</title>
        <authorList>
            <person name="Akparov Z."/>
            <person name="Amiraslanov A."/>
            <person name="Hajiyeva S."/>
            <person name="Abbasov M."/>
            <person name="Kaur K."/>
            <person name="Hamwieh A."/>
            <person name="Solovyev V."/>
            <person name="Salamov A."/>
            <person name="Braich B."/>
            <person name="Kosarev P."/>
            <person name="Mahmoud A."/>
            <person name="Hajiyev E."/>
            <person name="Babayeva S."/>
            <person name="Izzatullayeva V."/>
            <person name="Mammadov A."/>
            <person name="Mammadov A."/>
            <person name="Sharifova S."/>
            <person name="Ojaghi J."/>
            <person name="Eynullazada K."/>
            <person name="Bayramov B."/>
            <person name="Abdulazimova A."/>
            <person name="Shahmuradov I."/>
        </authorList>
    </citation>
    <scope>NUCLEOTIDE SEQUENCE [LARGE SCALE GENOMIC DNA]</scope>
    <source>
        <strain evidence="2">cv. AG2017</strain>
        <tissue evidence="1">Leaf</tissue>
    </source>
</reference>
<gene>
    <name evidence="1" type="ORF">CRG98_013152</name>
</gene>
<dbReference type="OrthoDB" id="666653at2759"/>
<dbReference type="AlphaFoldDB" id="A0A2I0KFB3"/>
<dbReference type="PANTHER" id="PTHR33430:SF9">
    <property type="entry name" value="MATERNAL EFFECT EMBRYO ARREST 60"/>
    <property type="match status" value="1"/>
</dbReference>
<sequence length="192" mass="20099">MPVASGCLLLTSATRIHVMALDGLINVNSLFTVALFLGLTATPGSTISAPIARGGLKASCVADNEVAEQLVAFHVYSFSSFLFSSLIALALKQAIKITDWPGSGGDDCCDMRRIDLGHINLAGLRVGILVSGVGSVFGCGFLMMALVNLVQIKLGTLACGSLYTLAAIVPLAILVPSALFIYVCLVFYSFKH</sequence>
<organism evidence="1 2">
    <name type="scientific">Punica granatum</name>
    <name type="common">Pomegranate</name>
    <dbReference type="NCBI Taxonomy" id="22663"/>
    <lineage>
        <taxon>Eukaryota</taxon>
        <taxon>Viridiplantae</taxon>
        <taxon>Streptophyta</taxon>
        <taxon>Embryophyta</taxon>
        <taxon>Tracheophyta</taxon>
        <taxon>Spermatophyta</taxon>
        <taxon>Magnoliopsida</taxon>
        <taxon>eudicotyledons</taxon>
        <taxon>Gunneridae</taxon>
        <taxon>Pentapetalae</taxon>
        <taxon>rosids</taxon>
        <taxon>malvids</taxon>
        <taxon>Myrtales</taxon>
        <taxon>Lythraceae</taxon>
        <taxon>Punica</taxon>
    </lineage>
</organism>
<accession>A0A2I0KFB3</accession>
<dbReference type="STRING" id="22663.A0A2I0KFB3"/>
<protein>
    <submittedName>
        <fullName evidence="1">Uncharacterized protein</fullName>
    </submittedName>
</protein>
<name>A0A2I0KFB3_PUNGR</name>
<keyword evidence="2" id="KW-1185">Reference proteome</keyword>
<comment type="caution">
    <text evidence="1">The sequence shown here is derived from an EMBL/GenBank/DDBJ whole genome shotgun (WGS) entry which is preliminary data.</text>
</comment>